<protein>
    <submittedName>
        <fullName evidence="1">SagB-type dehydrogenase family enzyme</fullName>
    </submittedName>
</protein>
<dbReference type="RefSeq" id="WP_174624312.1">
    <property type="nucleotide sequence ID" value="NZ_CADCXN010000001.1"/>
</dbReference>
<dbReference type="PANTHER" id="PTHR42741">
    <property type="entry name" value="NITROREDUCTASE FAMILY PROTEIN"/>
    <property type="match status" value="1"/>
</dbReference>
<dbReference type="PANTHER" id="PTHR42741:SF3">
    <property type="entry name" value="NITROREDUCTASE FAMILY PROTEIN"/>
    <property type="match status" value="1"/>
</dbReference>
<evidence type="ECO:0000313" key="1">
    <source>
        <dbReference type="EMBL" id="CAA9889291.1"/>
    </source>
</evidence>
<comment type="caution">
    <text evidence="1">The sequence shown here is derived from an EMBL/GenBank/DDBJ whole genome shotgun (WGS) entry which is preliminary data.</text>
</comment>
<dbReference type="SUPFAM" id="SSF55469">
    <property type="entry name" value="FMN-dependent nitroreductase-like"/>
    <property type="match status" value="2"/>
</dbReference>
<reference evidence="1 2" key="1">
    <citation type="submission" date="2020-02" db="EMBL/GenBank/DDBJ databases">
        <authorList>
            <person name="Hogendoorn C."/>
        </authorList>
    </citation>
    <scope>NUCLEOTIDE SEQUENCE [LARGE SCALE GENOMIC DNA]</scope>
    <source>
        <strain evidence="1">METHB21</strain>
    </source>
</reference>
<gene>
    <name evidence="1" type="ORF">METHB2_10131</name>
</gene>
<organism evidence="1 2">
    <name type="scientific">Candidatus Methylobacter favarea</name>
    <dbReference type="NCBI Taxonomy" id="2707345"/>
    <lineage>
        <taxon>Bacteria</taxon>
        <taxon>Pseudomonadati</taxon>
        <taxon>Pseudomonadota</taxon>
        <taxon>Gammaproteobacteria</taxon>
        <taxon>Methylococcales</taxon>
        <taxon>Methylococcaceae</taxon>
        <taxon>Methylobacter</taxon>
    </lineage>
</organism>
<proteinExistence type="predicted"/>
<evidence type="ECO:0000313" key="2">
    <source>
        <dbReference type="Proteomes" id="UP000494216"/>
    </source>
</evidence>
<dbReference type="GO" id="GO:0016491">
    <property type="term" value="F:oxidoreductase activity"/>
    <property type="evidence" value="ECO:0007669"/>
    <property type="project" value="InterPro"/>
</dbReference>
<name>A0A8S0XGY7_9GAMM</name>
<dbReference type="CDD" id="cd02142">
    <property type="entry name" value="McbC_SagB-like_oxidoreductase"/>
    <property type="match status" value="2"/>
</dbReference>
<dbReference type="AlphaFoldDB" id="A0A8S0XGY7"/>
<keyword evidence="2" id="KW-1185">Reference proteome</keyword>
<dbReference type="Gene3D" id="3.40.109.10">
    <property type="entry name" value="NADH Oxidase"/>
    <property type="match status" value="2"/>
</dbReference>
<accession>A0A8S0XGY7</accession>
<dbReference type="Proteomes" id="UP000494216">
    <property type="component" value="Unassembled WGS sequence"/>
</dbReference>
<dbReference type="EMBL" id="CADCXN010000001">
    <property type="protein sequence ID" value="CAA9889291.1"/>
    <property type="molecule type" value="Genomic_DNA"/>
</dbReference>
<sequence>MNQETETVLAYHDRTKHRLEKYARGPETLDWDDQPDPFRRFSGCDIVALPSPGAELEPLFADLDKPELIPPKPLNKVNTGLLLELAFGLSAWKQFGPSRWALRCNPSSGNLHPTEAYLINTDKDLFNPGVYHYVSHDHHLERRCLFTPEATGTDIFIGLTSIHWREAWKYGERAYRYCQHDTGHALGALRYAAAILGWSVELLAEWPDADIAALLGINRSGDFRNHEHESPDIICRINTRAGRGKPLNTAALLESAQSGAWFGKAESLRAYHLYKWPVIDEVSKAAAKPYTQEAYWQPSREQAIKSSCRQTATAIIRQRRSAQQFDGKTPPLPLADFYRMLSAVLTPSKLPFDMWRWPPKIHLFIFIHRIEGLAPGLYALPRNHDVLEKLQAATLTDFDWRKVEARHDNASAAIPLYHLYSGDFRQLARTLSCHQPIAADGMFSLAMVAEFSGLMEEKPWIYRRLFWECGLIGQVLYLEAEAAGIRGTGIGCYFDDGVHEIVGIKDYNFQSLYHFTVGKPLEDKRLQTLPAYAHLLRDKMDD</sequence>
<dbReference type="InterPro" id="IPR000415">
    <property type="entry name" value="Nitroreductase-like"/>
</dbReference>